<accession>A0AAX6IKM7</accession>
<comment type="caution">
    <text evidence="1">The sequence shown here is derived from an EMBL/GenBank/DDBJ whole genome shotgun (WGS) entry which is preliminary data.</text>
</comment>
<dbReference type="Proteomes" id="UP001140949">
    <property type="component" value="Unassembled WGS sequence"/>
</dbReference>
<organism evidence="1 2">
    <name type="scientific">Iris pallida</name>
    <name type="common">Sweet iris</name>
    <dbReference type="NCBI Taxonomy" id="29817"/>
    <lineage>
        <taxon>Eukaryota</taxon>
        <taxon>Viridiplantae</taxon>
        <taxon>Streptophyta</taxon>
        <taxon>Embryophyta</taxon>
        <taxon>Tracheophyta</taxon>
        <taxon>Spermatophyta</taxon>
        <taxon>Magnoliopsida</taxon>
        <taxon>Liliopsida</taxon>
        <taxon>Asparagales</taxon>
        <taxon>Iridaceae</taxon>
        <taxon>Iridoideae</taxon>
        <taxon>Irideae</taxon>
        <taxon>Iris</taxon>
    </lineage>
</organism>
<dbReference type="EMBL" id="JANAVB010001396">
    <property type="protein sequence ID" value="KAJ6852945.1"/>
    <property type="molecule type" value="Genomic_DNA"/>
</dbReference>
<sequence>MVDRTGVRPVGYGDCSVGSRLVAIVAVWSLEKKEMDVDGFSMEYYTLTINGMLKIGRD</sequence>
<reference evidence="1" key="1">
    <citation type="journal article" date="2023" name="GigaByte">
        <title>Genome assembly of the bearded iris, Iris pallida Lam.</title>
        <authorList>
            <person name="Bruccoleri R.E."/>
            <person name="Oakeley E.J."/>
            <person name="Faust A.M.E."/>
            <person name="Altorfer M."/>
            <person name="Dessus-Babus S."/>
            <person name="Burckhardt D."/>
            <person name="Oertli M."/>
            <person name="Naumann U."/>
            <person name="Petersen F."/>
            <person name="Wong J."/>
        </authorList>
    </citation>
    <scope>NUCLEOTIDE SEQUENCE</scope>
    <source>
        <strain evidence="1">GSM-AAB239-AS_SAM_17_03QT</strain>
    </source>
</reference>
<protein>
    <submittedName>
        <fullName evidence="1">Pollen-specific leucine-rich repeat extensin-like protein 4</fullName>
    </submittedName>
</protein>
<dbReference type="AlphaFoldDB" id="A0AAX6IKM7"/>
<gene>
    <name evidence="1" type="ORF">M6B38_252325</name>
</gene>
<evidence type="ECO:0000313" key="2">
    <source>
        <dbReference type="Proteomes" id="UP001140949"/>
    </source>
</evidence>
<name>A0AAX6IKM7_IRIPA</name>
<reference evidence="1" key="2">
    <citation type="submission" date="2023-04" db="EMBL/GenBank/DDBJ databases">
        <authorList>
            <person name="Bruccoleri R.E."/>
            <person name="Oakeley E.J."/>
            <person name="Faust A.-M."/>
            <person name="Dessus-Babus S."/>
            <person name="Altorfer M."/>
            <person name="Burckhardt D."/>
            <person name="Oertli M."/>
            <person name="Naumann U."/>
            <person name="Petersen F."/>
            <person name="Wong J."/>
        </authorList>
    </citation>
    <scope>NUCLEOTIDE SEQUENCE</scope>
    <source>
        <strain evidence="1">GSM-AAB239-AS_SAM_17_03QT</strain>
        <tissue evidence="1">Leaf</tissue>
    </source>
</reference>
<keyword evidence="2" id="KW-1185">Reference proteome</keyword>
<proteinExistence type="predicted"/>
<evidence type="ECO:0000313" key="1">
    <source>
        <dbReference type="EMBL" id="KAJ6852945.1"/>
    </source>
</evidence>